<dbReference type="GO" id="GO:0016747">
    <property type="term" value="F:acyltransferase activity, transferring groups other than amino-acyl groups"/>
    <property type="evidence" value="ECO:0007669"/>
    <property type="project" value="TreeGrafter"/>
</dbReference>
<dbReference type="RefSeq" id="WP_348789246.1">
    <property type="nucleotide sequence ID" value="NZ_CP157390.1"/>
</dbReference>
<protein>
    <submittedName>
        <fullName evidence="3">Alpha/beta hydrolase-fold protein</fullName>
    </submittedName>
</protein>
<dbReference type="Gene3D" id="3.40.50.1820">
    <property type="entry name" value="alpha/beta hydrolase"/>
    <property type="match status" value="1"/>
</dbReference>
<gene>
    <name evidence="3" type="ORF">AAME72_05555</name>
</gene>
<name>A0AAU7GH69_9MICO</name>
<dbReference type="InterPro" id="IPR000801">
    <property type="entry name" value="Esterase-like"/>
</dbReference>
<feature type="transmembrane region" description="Helical" evidence="2">
    <location>
        <begin position="36"/>
        <end position="55"/>
    </location>
</feature>
<dbReference type="InterPro" id="IPR029058">
    <property type="entry name" value="AB_hydrolase_fold"/>
</dbReference>
<dbReference type="GO" id="GO:0016787">
    <property type="term" value="F:hydrolase activity"/>
    <property type="evidence" value="ECO:0007669"/>
    <property type="project" value="UniProtKB-KW"/>
</dbReference>
<feature type="compositionally biased region" description="Basic and acidic residues" evidence="1">
    <location>
        <begin position="472"/>
        <end position="484"/>
    </location>
</feature>
<keyword evidence="2" id="KW-1133">Transmembrane helix</keyword>
<keyword evidence="3" id="KW-0378">Hydrolase</keyword>
<keyword evidence="2" id="KW-0472">Membrane</keyword>
<evidence type="ECO:0000256" key="1">
    <source>
        <dbReference type="SAM" id="MobiDB-lite"/>
    </source>
</evidence>
<dbReference type="EMBL" id="CP157390">
    <property type="protein sequence ID" value="XBM49328.1"/>
    <property type="molecule type" value="Genomic_DNA"/>
</dbReference>
<feature type="transmembrane region" description="Helical" evidence="2">
    <location>
        <begin position="92"/>
        <end position="114"/>
    </location>
</feature>
<feature type="transmembrane region" description="Helical" evidence="2">
    <location>
        <begin position="426"/>
        <end position="447"/>
    </location>
</feature>
<dbReference type="SUPFAM" id="SSF53474">
    <property type="entry name" value="alpha/beta-Hydrolases"/>
    <property type="match status" value="1"/>
</dbReference>
<organism evidence="3">
    <name type="scientific">Leifsonia sp. NPDC080035</name>
    <dbReference type="NCBI Taxonomy" id="3143936"/>
    <lineage>
        <taxon>Bacteria</taxon>
        <taxon>Bacillati</taxon>
        <taxon>Actinomycetota</taxon>
        <taxon>Actinomycetes</taxon>
        <taxon>Micrococcales</taxon>
        <taxon>Microbacteriaceae</taxon>
        <taxon>Leifsonia</taxon>
    </lineage>
</organism>
<feature type="region of interest" description="Disordered" evidence="1">
    <location>
        <begin position="457"/>
        <end position="484"/>
    </location>
</feature>
<feature type="transmembrane region" description="Helical" evidence="2">
    <location>
        <begin position="61"/>
        <end position="80"/>
    </location>
</feature>
<dbReference type="PANTHER" id="PTHR48098:SF1">
    <property type="entry name" value="DIACYLGLYCEROL ACYLTRANSFERASE_MYCOLYLTRANSFERASE AG85A"/>
    <property type="match status" value="1"/>
</dbReference>
<proteinExistence type="predicted"/>
<accession>A0AAU7GH69</accession>
<evidence type="ECO:0000256" key="2">
    <source>
        <dbReference type="SAM" id="Phobius"/>
    </source>
</evidence>
<reference evidence="3" key="1">
    <citation type="submission" date="2024-05" db="EMBL/GenBank/DDBJ databases">
        <title>The Natural Products Discovery Center: Release of the First 8490 Sequenced Strains for Exploring Actinobacteria Biosynthetic Diversity.</title>
        <authorList>
            <person name="Kalkreuter E."/>
            <person name="Kautsar S.A."/>
            <person name="Yang D."/>
            <person name="Bader C.D."/>
            <person name="Teijaro C.N."/>
            <person name="Fluegel L."/>
            <person name="Davis C.M."/>
            <person name="Simpson J.R."/>
            <person name="Lauterbach L."/>
            <person name="Steele A.D."/>
            <person name="Gui C."/>
            <person name="Meng S."/>
            <person name="Li G."/>
            <person name="Viehrig K."/>
            <person name="Ye F."/>
            <person name="Su P."/>
            <person name="Kiefer A.F."/>
            <person name="Nichols A."/>
            <person name="Cepeda A.J."/>
            <person name="Yan W."/>
            <person name="Fan B."/>
            <person name="Jiang Y."/>
            <person name="Adhikari A."/>
            <person name="Zheng C.-J."/>
            <person name="Schuster L."/>
            <person name="Cowan T.M."/>
            <person name="Smanski M.J."/>
            <person name="Chevrette M.G."/>
            <person name="de Carvalho L.P.S."/>
            <person name="Shen B."/>
        </authorList>
    </citation>
    <scope>NUCLEOTIDE SEQUENCE</scope>
    <source>
        <strain evidence="3">NPDC080035</strain>
    </source>
</reference>
<sequence>MPILAWLCLLVGALALFPAVRFVVRAWRFRAGPTVRVVLICQLAALALLVGWALLTPRPDLSGPGWFGIALAAVAVPLALGDAIQSAGGLRVLAAMLTGATALVGVGIGVLTLAPTVATTSIAGQTIPLTEQNLTHGAQLSFHIPPTASGFSARDATLFVPPGWLRNPSTTRPIVMMMMGDPGSPTVFATLDALYTLPQERLDDAPFILAVDQLGGLNKNPPCANSTAGRIETYLSRDVPNWIRSNLPVSDNRSNWGIAGYSHGGECSVYLAAKYPATWSHVISVGGPDKPGAYRWQDLTLPVYFHGNLAAYQKTWPAKVLASTPYTVPMTAVFIAGKLDAQYKPDVQTNATAAEKAGWQVTYWEVPGAEHTRALVPGLAAAYNQFIPEWIASGAIRTDDSRLLCSDDQTPLECGLTRTAGVAGTFAILDLSVLAVFLAVQLMLFFARQQPTDAGRLSGADAAAARPRHRPSAYERDAFPARER</sequence>
<dbReference type="InterPro" id="IPR050583">
    <property type="entry name" value="Mycobacterial_A85_antigen"/>
</dbReference>
<evidence type="ECO:0000313" key="3">
    <source>
        <dbReference type="EMBL" id="XBM49328.1"/>
    </source>
</evidence>
<dbReference type="Pfam" id="PF00756">
    <property type="entry name" value="Esterase"/>
    <property type="match status" value="1"/>
</dbReference>
<dbReference type="AlphaFoldDB" id="A0AAU7GH69"/>
<feature type="transmembrane region" description="Helical" evidence="2">
    <location>
        <begin position="6"/>
        <end position="24"/>
    </location>
</feature>
<dbReference type="PANTHER" id="PTHR48098">
    <property type="entry name" value="ENTEROCHELIN ESTERASE-RELATED"/>
    <property type="match status" value="1"/>
</dbReference>
<keyword evidence="2" id="KW-0812">Transmembrane</keyword>